<dbReference type="SUPFAM" id="SSF54427">
    <property type="entry name" value="NTF2-like"/>
    <property type="match status" value="1"/>
</dbReference>
<comment type="caution">
    <text evidence="9">The sequence shown here is derived from an EMBL/GenBank/DDBJ whole genome shotgun (WGS) entry which is preliminary data.</text>
</comment>
<organism evidence="9 10">
    <name type="scientific">Sphaerisporangium flaviroseum</name>
    <dbReference type="NCBI Taxonomy" id="509199"/>
    <lineage>
        <taxon>Bacteria</taxon>
        <taxon>Bacillati</taxon>
        <taxon>Actinomycetota</taxon>
        <taxon>Actinomycetes</taxon>
        <taxon>Streptosporangiales</taxon>
        <taxon>Streptosporangiaceae</taxon>
        <taxon>Sphaerisporangium</taxon>
    </lineage>
</organism>
<feature type="domain" description="SnoaL-like" evidence="8">
    <location>
        <begin position="222"/>
        <end position="317"/>
    </location>
</feature>
<dbReference type="Pfam" id="PF08281">
    <property type="entry name" value="Sigma70_r4_2"/>
    <property type="match status" value="1"/>
</dbReference>
<dbReference type="InterPro" id="IPR037401">
    <property type="entry name" value="SnoaL-like"/>
</dbReference>
<dbReference type="InterPro" id="IPR007627">
    <property type="entry name" value="RNA_pol_sigma70_r2"/>
</dbReference>
<dbReference type="Gene3D" id="1.10.1740.10">
    <property type="match status" value="1"/>
</dbReference>
<dbReference type="Pfam" id="PF12680">
    <property type="entry name" value="SnoaL_2"/>
    <property type="match status" value="1"/>
</dbReference>
<keyword evidence="4" id="KW-0731">Sigma factor</keyword>
<dbReference type="EMBL" id="BAAAZR010000004">
    <property type="protein sequence ID" value="GAA3805435.1"/>
    <property type="molecule type" value="Genomic_DNA"/>
</dbReference>
<dbReference type="SUPFAM" id="SSF88659">
    <property type="entry name" value="Sigma3 and sigma4 domains of RNA polymerase sigma factors"/>
    <property type="match status" value="1"/>
</dbReference>
<keyword evidence="5" id="KW-0804">Transcription</keyword>
<dbReference type="InterPro" id="IPR014284">
    <property type="entry name" value="RNA_pol_sigma-70_dom"/>
</dbReference>
<dbReference type="NCBIfam" id="NF006089">
    <property type="entry name" value="PRK08241.1"/>
    <property type="match status" value="1"/>
</dbReference>
<dbReference type="InterPro" id="IPR013249">
    <property type="entry name" value="RNA_pol_sigma70_r4_t2"/>
</dbReference>
<dbReference type="InterPro" id="IPR014305">
    <property type="entry name" value="RNA_pol_sigma-G_actinobac"/>
</dbReference>
<feature type="domain" description="RNA polymerase sigma-70 region 2" evidence="6">
    <location>
        <begin position="30"/>
        <end position="98"/>
    </location>
</feature>
<evidence type="ECO:0000259" key="8">
    <source>
        <dbReference type="Pfam" id="PF12680"/>
    </source>
</evidence>
<evidence type="ECO:0000259" key="7">
    <source>
        <dbReference type="Pfam" id="PF08281"/>
    </source>
</evidence>
<dbReference type="Pfam" id="PF04542">
    <property type="entry name" value="Sigma70_r2"/>
    <property type="match status" value="1"/>
</dbReference>
<evidence type="ECO:0000256" key="5">
    <source>
        <dbReference type="ARBA" id="ARBA00023163"/>
    </source>
</evidence>
<evidence type="ECO:0000256" key="4">
    <source>
        <dbReference type="ARBA" id="ARBA00023082"/>
    </source>
</evidence>
<dbReference type="NCBIfam" id="TIGR02937">
    <property type="entry name" value="sigma70-ECF"/>
    <property type="match status" value="1"/>
</dbReference>
<evidence type="ECO:0000256" key="2">
    <source>
        <dbReference type="ARBA" id="ARBA00011344"/>
    </source>
</evidence>
<dbReference type="Gene3D" id="1.10.10.10">
    <property type="entry name" value="Winged helix-like DNA-binding domain superfamily/Winged helix DNA-binding domain"/>
    <property type="match status" value="1"/>
</dbReference>
<reference evidence="10" key="1">
    <citation type="journal article" date="2019" name="Int. J. Syst. Evol. Microbiol.">
        <title>The Global Catalogue of Microorganisms (GCM) 10K type strain sequencing project: providing services to taxonomists for standard genome sequencing and annotation.</title>
        <authorList>
            <consortium name="The Broad Institute Genomics Platform"/>
            <consortium name="The Broad Institute Genome Sequencing Center for Infectious Disease"/>
            <person name="Wu L."/>
            <person name="Ma J."/>
        </authorList>
    </citation>
    <scope>NUCLEOTIDE SEQUENCE [LARGE SCALE GENOMIC DNA]</scope>
    <source>
        <strain evidence="10">JCM 16908</strain>
    </source>
</reference>
<gene>
    <name evidence="9" type="ORF">GCM10022226_26730</name>
</gene>
<comment type="subunit">
    <text evidence="2">Interacts transiently with the RNA polymerase catalytic core formed by RpoA, RpoB, RpoC and RpoZ (2 alpha, 1 beta, 1 beta' and 1 omega subunit) to form the RNA polymerase holoenzyme that can initiate transcription.</text>
</comment>
<dbReference type="InterPro" id="IPR013325">
    <property type="entry name" value="RNA_pol_sigma_r2"/>
</dbReference>
<accession>A0ABP7HWN3</accession>
<evidence type="ECO:0000313" key="9">
    <source>
        <dbReference type="EMBL" id="GAA3805435.1"/>
    </source>
</evidence>
<dbReference type="Proteomes" id="UP001500888">
    <property type="component" value="Unassembled WGS sequence"/>
</dbReference>
<feature type="domain" description="RNA polymerase sigma factor 70 region 4 type 2" evidence="7">
    <location>
        <begin position="145"/>
        <end position="194"/>
    </location>
</feature>
<dbReference type="NCBIfam" id="TIGR02960">
    <property type="entry name" value="SigX5"/>
    <property type="match status" value="1"/>
</dbReference>
<comment type="similarity">
    <text evidence="1">Belongs to the sigma-70 factor family. ECF subfamily.</text>
</comment>
<sequence>MHETGPVPGDDASGILAAARAGDPDAFGRLVDPFRDELRAHCYRMLGSVHDAEDAMQEALVRAWRGLDRYENRGSIRPWLYKIATNRCLTLIERRGRRELPTDLSPGAAPLAEMSWLEPYPDERLGGADASPEARYLARESVELAFVAALQHLSARQRAVLVLREVLGFSAREVADLLETTVASVNSTLQRARKVVDDRLPGVSQQATLRSLGEDDLRKVADQYATAWEIGDVEAIVAMLTDDARYAMPPLAEWYEGHQAIRAFLVDAPLTRRWRFLPAHANGQLAFGTYMWDDARAAYVAAGLDLLALRGTKIVEVVSFLTPEIFASFGLPDEIVE</sequence>
<name>A0ABP7HWN3_9ACTN</name>
<dbReference type="InterPro" id="IPR036388">
    <property type="entry name" value="WH-like_DNA-bd_sf"/>
</dbReference>
<dbReference type="CDD" id="cd06171">
    <property type="entry name" value="Sigma70_r4"/>
    <property type="match status" value="1"/>
</dbReference>
<keyword evidence="10" id="KW-1185">Reference proteome</keyword>
<dbReference type="InterPro" id="IPR013324">
    <property type="entry name" value="RNA_pol_sigma_r3/r4-like"/>
</dbReference>
<protein>
    <submittedName>
        <fullName evidence="9">Sigma-70 family RNA polymerase sigma factor</fullName>
    </submittedName>
</protein>
<dbReference type="RefSeq" id="WP_344938457.1">
    <property type="nucleotide sequence ID" value="NZ_BAAAZR010000004.1"/>
</dbReference>
<dbReference type="SUPFAM" id="SSF88946">
    <property type="entry name" value="Sigma2 domain of RNA polymerase sigma factors"/>
    <property type="match status" value="1"/>
</dbReference>
<dbReference type="InterPro" id="IPR032710">
    <property type="entry name" value="NTF2-like_dom_sf"/>
</dbReference>
<evidence type="ECO:0000313" key="10">
    <source>
        <dbReference type="Proteomes" id="UP001500888"/>
    </source>
</evidence>
<dbReference type="PANTHER" id="PTHR43133:SF65">
    <property type="entry name" value="ECF RNA POLYMERASE SIGMA FACTOR SIGG"/>
    <property type="match status" value="1"/>
</dbReference>
<keyword evidence="3" id="KW-0805">Transcription regulation</keyword>
<evidence type="ECO:0000259" key="6">
    <source>
        <dbReference type="Pfam" id="PF04542"/>
    </source>
</evidence>
<dbReference type="PANTHER" id="PTHR43133">
    <property type="entry name" value="RNA POLYMERASE ECF-TYPE SIGMA FACTO"/>
    <property type="match status" value="1"/>
</dbReference>
<evidence type="ECO:0000256" key="1">
    <source>
        <dbReference type="ARBA" id="ARBA00010641"/>
    </source>
</evidence>
<proteinExistence type="inferred from homology"/>
<dbReference type="InterPro" id="IPR039425">
    <property type="entry name" value="RNA_pol_sigma-70-like"/>
</dbReference>
<evidence type="ECO:0000256" key="3">
    <source>
        <dbReference type="ARBA" id="ARBA00023015"/>
    </source>
</evidence>
<dbReference type="Gene3D" id="3.10.450.50">
    <property type="match status" value="1"/>
</dbReference>